<dbReference type="PROSITE" id="PS51837">
    <property type="entry name" value="LITAF"/>
    <property type="match status" value="1"/>
</dbReference>
<keyword evidence="5" id="KW-0479">Metal-binding</keyword>
<keyword evidence="8" id="KW-0812">Transmembrane</keyword>
<dbReference type="EMBL" id="JAKMXF010000298">
    <property type="protein sequence ID" value="KAI6652700.1"/>
    <property type="molecule type" value="Genomic_DNA"/>
</dbReference>
<keyword evidence="11" id="KW-1185">Reference proteome</keyword>
<dbReference type="GO" id="GO:0008270">
    <property type="term" value="F:zinc ion binding"/>
    <property type="evidence" value="ECO:0007669"/>
    <property type="project" value="TreeGrafter"/>
</dbReference>
<comment type="caution">
    <text evidence="10">The sequence shown here is derived from an EMBL/GenBank/DDBJ whole genome shotgun (WGS) entry which is preliminary data.</text>
</comment>
<name>A0AAV7JW90_9METZ</name>
<evidence type="ECO:0000256" key="5">
    <source>
        <dbReference type="ARBA" id="ARBA00022723"/>
    </source>
</evidence>
<accession>A0AAV7JW90</accession>
<keyword evidence="6" id="KW-0862">Zinc</keyword>
<evidence type="ECO:0000256" key="6">
    <source>
        <dbReference type="ARBA" id="ARBA00022833"/>
    </source>
</evidence>
<evidence type="ECO:0000256" key="2">
    <source>
        <dbReference type="ARBA" id="ARBA00004481"/>
    </source>
</evidence>
<comment type="subcellular location">
    <subcellularLocation>
        <location evidence="2">Endosome membrane</location>
        <topology evidence="2">Peripheral membrane protein</topology>
    </subcellularLocation>
    <subcellularLocation>
        <location evidence="1">Late endosome membrane</location>
    </subcellularLocation>
    <subcellularLocation>
        <location evidence="3">Lysosome membrane</location>
        <topology evidence="3">Peripheral membrane protein</topology>
        <orientation evidence="3">Cytoplasmic side</orientation>
    </subcellularLocation>
</comment>
<keyword evidence="7 8" id="KW-0472">Membrane</keyword>
<evidence type="ECO:0000256" key="7">
    <source>
        <dbReference type="ARBA" id="ARBA00023136"/>
    </source>
</evidence>
<gene>
    <name evidence="10" type="ORF">LOD99_4483</name>
</gene>
<dbReference type="GO" id="GO:0005765">
    <property type="term" value="C:lysosomal membrane"/>
    <property type="evidence" value="ECO:0007669"/>
    <property type="project" value="UniProtKB-SubCell"/>
</dbReference>
<dbReference type="AlphaFoldDB" id="A0AAV7JW90"/>
<dbReference type="SMART" id="SM00714">
    <property type="entry name" value="LITAF"/>
    <property type="match status" value="1"/>
</dbReference>
<reference evidence="10 11" key="1">
    <citation type="journal article" date="2023" name="BMC Biol.">
        <title>The compact genome of the sponge Oopsacas minuta (Hexactinellida) is lacking key metazoan core genes.</title>
        <authorList>
            <person name="Santini S."/>
            <person name="Schenkelaars Q."/>
            <person name="Jourda C."/>
            <person name="Duchesne M."/>
            <person name="Belahbib H."/>
            <person name="Rocher C."/>
            <person name="Selva M."/>
            <person name="Riesgo A."/>
            <person name="Vervoort M."/>
            <person name="Leys S.P."/>
            <person name="Kodjabachian L."/>
            <person name="Le Bivic A."/>
            <person name="Borchiellini C."/>
            <person name="Claverie J.M."/>
            <person name="Renard E."/>
        </authorList>
    </citation>
    <scope>NUCLEOTIDE SEQUENCE [LARGE SCALE GENOMIC DNA]</scope>
    <source>
        <strain evidence="10">SPO-2</strain>
    </source>
</reference>
<dbReference type="Proteomes" id="UP001165289">
    <property type="component" value="Unassembled WGS sequence"/>
</dbReference>
<keyword evidence="8" id="KW-1133">Transmembrane helix</keyword>
<comment type="similarity">
    <text evidence="4">Belongs to the CDIP1/LITAF family.</text>
</comment>
<dbReference type="PANTHER" id="PTHR23292:SF6">
    <property type="entry name" value="FI16602P1-RELATED"/>
    <property type="match status" value="1"/>
</dbReference>
<proteinExistence type="inferred from homology"/>
<feature type="domain" description="LITAF" evidence="9">
    <location>
        <begin position="36"/>
        <end position="131"/>
    </location>
</feature>
<organism evidence="10 11">
    <name type="scientific">Oopsacas minuta</name>
    <dbReference type="NCBI Taxonomy" id="111878"/>
    <lineage>
        <taxon>Eukaryota</taxon>
        <taxon>Metazoa</taxon>
        <taxon>Porifera</taxon>
        <taxon>Hexactinellida</taxon>
        <taxon>Hexasterophora</taxon>
        <taxon>Lyssacinosida</taxon>
        <taxon>Leucopsacidae</taxon>
        <taxon>Oopsacas</taxon>
    </lineage>
</organism>
<dbReference type="InterPro" id="IPR006629">
    <property type="entry name" value="LITAF"/>
</dbReference>
<evidence type="ECO:0000256" key="3">
    <source>
        <dbReference type="ARBA" id="ARBA00004630"/>
    </source>
</evidence>
<dbReference type="InterPro" id="IPR037519">
    <property type="entry name" value="LITAF_fam"/>
</dbReference>
<evidence type="ECO:0000256" key="4">
    <source>
        <dbReference type="ARBA" id="ARBA00005975"/>
    </source>
</evidence>
<evidence type="ECO:0000256" key="1">
    <source>
        <dbReference type="ARBA" id="ARBA00004414"/>
    </source>
</evidence>
<evidence type="ECO:0000313" key="11">
    <source>
        <dbReference type="Proteomes" id="UP001165289"/>
    </source>
</evidence>
<evidence type="ECO:0000259" key="9">
    <source>
        <dbReference type="PROSITE" id="PS51837"/>
    </source>
</evidence>
<dbReference type="Pfam" id="PF10601">
    <property type="entry name" value="zf-LITAF-like"/>
    <property type="match status" value="1"/>
</dbReference>
<dbReference type="GO" id="GO:0031902">
    <property type="term" value="C:late endosome membrane"/>
    <property type="evidence" value="ECO:0007669"/>
    <property type="project" value="UniProtKB-SubCell"/>
</dbReference>
<evidence type="ECO:0000313" key="10">
    <source>
        <dbReference type="EMBL" id="KAI6652700.1"/>
    </source>
</evidence>
<protein>
    <submittedName>
        <fullName evidence="10">Lipopolysaccharide-induced tumor necrosis factor-alpha factor-like</fullName>
    </submittedName>
</protein>
<feature type="transmembrane region" description="Helical" evidence="8">
    <location>
        <begin position="77"/>
        <end position="104"/>
    </location>
</feature>
<dbReference type="PANTHER" id="PTHR23292">
    <property type="entry name" value="LIPOPOLYSACCHARIDE-INDUCED TUMOR NECROSIS FACTOR-ALPHA FACTOR"/>
    <property type="match status" value="1"/>
</dbReference>
<evidence type="ECO:0000256" key="8">
    <source>
        <dbReference type="SAM" id="Phobius"/>
    </source>
</evidence>
<sequence length="133" mass="15122">METARLIPNQNAYTRPGPGVIGTLFGPYPLRTGPNFKQEGYPDSVQMNKEPQRVICPTCKIEQTTVISKKSGKAVNILAQFMIIAILWYTWLWALPIILVPIALVPYCIKRFYDTLHHCPVCNKLIGKRQFAF</sequence>